<name>A0A9C7Q1G3_9RHOD</name>
<dbReference type="GO" id="GO:0016491">
    <property type="term" value="F:oxidoreductase activity"/>
    <property type="evidence" value="ECO:0007669"/>
    <property type="project" value="UniProtKB-KW"/>
</dbReference>
<evidence type="ECO:0000256" key="5">
    <source>
        <dbReference type="PIRSR" id="PIRSR000097-2"/>
    </source>
</evidence>
<comment type="caution">
    <text evidence="8">The sequence shown here is derived from an EMBL/GenBank/DDBJ whole genome shotgun (WGS) entry which is preliminary data.</text>
</comment>
<dbReference type="PROSITE" id="PS00798">
    <property type="entry name" value="ALDOKETO_REDUCTASE_1"/>
    <property type="match status" value="1"/>
</dbReference>
<dbReference type="OrthoDB" id="416253at2759"/>
<evidence type="ECO:0000259" key="7">
    <source>
        <dbReference type="Pfam" id="PF00248"/>
    </source>
</evidence>
<dbReference type="EMBL" id="BQMJ01000059">
    <property type="protein sequence ID" value="GJQ14733.1"/>
    <property type="molecule type" value="Genomic_DNA"/>
</dbReference>
<reference evidence="8" key="2">
    <citation type="submission" date="2022-01" db="EMBL/GenBank/DDBJ databases">
        <authorList>
            <person name="Hirooka S."/>
            <person name="Miyagishima S.Y."/>
        </authorList>
    </citation>
    <scope>NUCLEOTIDE SEQUENCE</scope>
    <source>
        <strain evidence="8">NBRC 102759</strain>
    </source>
</reference>
<dbReference type="Gene3D" id="3.20.20.100">
    <property type="entry name" value="NADP-dependent oxidoreductase domain"/>
    <property type="match status" value="1"/>
</dbReference>
<feature type="domain" description="NADP-dependent oxidoreductase" evidence="7">
    <location>
        <begin position="28"/>
        <end position="289"/>
    </location>
</feature>
<evidence type="ECO:0000256" key="3">
    <source>
        <dbReference type="ARBA" id="ARBA00023002"/>
    </source>
</evidence>
<gene>
    <name evidence="8" type="ORF">GpartN1_g6524.t1</name>
</gene>
<dbReference type="PROSITE" id="PS00063">
    <property type="entry name" value="ALDOKETO_REDUCTASE_3"/>
    <property type="match status" value="1"/>
</dbReference>
<evidence type="ECO:0000256" key="6">
    <source>
        <dbReference type="PIRSR" id="PIRSR000097-3"/>
    </source>
</evidence>
<sequence length="307" mass="35007">MADKFVDKLNSGATIPLRGFGTWKAEPGVVGECVKAAYEVGYRHFDCAAIYQNEKEIGQAFSELFSKGVKRSDIFVTSKAWNTCHEPQRVIEACKQTLKDLRLDYLDLYLVHWPCNWEFMGLPITADNWIPKDKDGNIKFAKVSLEQTWHAMEELQKMGLVKSIGVSNYSIVNMLDLFSYCKIPPAVNQVEMHPYYARTDLLEFCKSRGVHVTAYSPLGSGKHGPLQDETVAKIAKKHGKTPAQILIRWCMQRGCSVIPKSVKKERIKENFDVLFELSPSEMKELEGLDKNIILNHQKEYWGFNIHA</sequence>
<feature type="binding site" evidence="5">
    <location>
        <position position="112"/>
    </location>
    <ligand>
        <name>substrate</name>
    </ligand>
</feature>
<dbReference type="InterPro" id="IPR020471">
    <property type="entry name" value="AKR"/>
</dbReference>
<organism evidence="8 9">
    <name type="scientific">Galdieria partita</name>
    <dbReference type="NCBI Taxonomy" id="83374"/>
    <lineage>
        <taxon>Eukaryota</taxon>
        <taxon>Rhodophyta</taxon>
        <taxon>Bangiophyceae</taxon>
        <taxon>Galdieriales</taxon>
        <taxon>Galdieriaceae</taxon>
        <taxon>Galdieria</taxon>
    </lineage>
</organism>
<dbReference type="Proteomes" id="UP001061958">
    <property type="component" value="Unassembled WGS sequence"/>
</dbReference>
<evidence type="ECO:0000313" key="9">
    <source>
        <dbReference type="Proteomes" id="UP001061958"/>
    </source>
</evidence>
<evidence type="ECO:0000256" key="2">
    <source>
        <dbReference type="ARBA" id="ARBA00022857"/>
    </source>
</evidence>
<feature type="active site" description="Proton donor" evidence="4">
    <location>
        <position position="51"/>
    </location>
</feature>
<proteinExistence type="inferred from homology"/>
<dbReference type="SUPFAM" id="SSF51430">
    <property type="entry name" value="NAD(P)-linked oxidoreductase"/>
    <property type="match status" value="1"/>
</dbReference>
<evidence type="ECO:0000256" key="4">
    <source>
        <dbReference type="PIRSR" id="PIRSR000097-1"/>
    </source>
</evidence>
<dbReference type="Pfam" id="PF00248">
    <property type="entry name" value="Aldo_ket_red"/>
    <property type="match status" value="1"/>
</dbReference>
<comment type="similarity">
    <text evidence="1">Belongs to the aldo/keto reductase family.</text>
</comment>
<evidence type="ECO:0000256" key="1">
    <source>
        <dbReference type="ARBA" id="ARBA00007905"/>
    </source>
</evidence>
<dbReference type="PANTHER" id="PTHR11732">
    <property type="entry name" value="ALDO/KETO REDUCTASE"/>
    <property type="match status" value="1"/>
</dbReference>
<keyword evidence="3" id="KW-0560">Oxidoreductase</keyword>
<dbReference type="AlphaFoldDB" id="A0A9C7Q1G3"/>
<dbReference type="InterPro" id="IPR023210">
    <property type="entry name" value="NADP_OxRdtase_dom"/>
</dbReference>
<dbReference type="PROSITE" id="PS00062">
    <property type="entry name" value="ALDOKETO_REDUCTASE_2"/>
    <property type="match status" value="1"/>
</dbReference>
<reference evidence="8" key="1">
    <citation type="journal article" date="2022" name="Proc. Natl. Acad. Sci. U.S.A.">
        <title>Life cycle and functional genomics of the unicellular red alga Galdieria for elucidating algal and plant evolution and industrial use.</title>
        <authorList>
            <person name="Hirooka S."/>
            <person name="Itabashi T."/>
            <person name="Ichinose T.M."/>
            <person name="Onuma R."/>
            <person name="Fujiwara T."/>
            <person name="Yamashita S."/>
            <person name="Jong L.W."/>
            <person name="Tomita R."/>
            <person name="Iwane A.H."/>
            <person name="Miyagishima S.Y."/>
        </authorList>
    </citation>
    <scope>NUCLEOTIDE SEQUENCE</scope>
    <source>
        <strain evidence="8">NBRC 102759</strain>
    </source>
</reference>
<accession>A0A9C7Q1G3</accession>
<keyword evidence="2" id="KW-0521">NADP</keyword>
<protein>
    <recommendedName>
        <fullName evidence="7">NADP-dependent oxidoreductase domain-containing protein</fullName>
    </recommendedName>
</protein>
<dbReference type="FunFam" id="3.20.20.100:FF:000006">
    <property type="entry name" value="Aldo-keto reductase family 1 member A1"/>
    <property type="match status" value="1"/>
</dbReference>
<feature type="site" description="Lowers pKa of active site Tyr" evidence="6">
    <location>
        <position position="79"/>
    </location>
</feature>
<dbReference type="InterPro" id="IPR018170">
    <property type="entry name" value="Aldo/ket_reductase_CS"/>
</dbReference>
<dbReference type="PIRSF" id="PIRSF000097">
    <property type="entry name" value="AKR"/>
    <property type="match status" value="1"/>
</dbReference>
<dbReference type="PRINTS" id="PR00069">
    <property type="entry name" value="ALDKETRDTASE"/>
</dbReference>
<dbReference type="CDD" id="cd19071">
    <property type="entry name" value="AKR_AKR1-5-like"/>
    <property type="match status" value="1"/>
</dbReference>
<dbReference type="InterPro" id="IPR036812">
    <property type="entry name" value="NAD(P)_OxRdtase_dom_sf"/>
</dbReference>
<keyword evidence="9" id="KW-1185">Reference proteome</keyword>
<evidence type="ECO:0000313" key="8">
    <source>
        <dbReference type="EMBL" id="GJQ14733.1"/>
    </source>
</evidence>